<evidence type="ECO:0000313" key="4">
    <source>
        <dbReference type="EMBL" id="TBT96737.1"/>
    </source>
</evidence>
<gene>
    <name evidence="4" type="ORF">CWI36_3409p0010</name>
</gene>
<reference evidence="4 5" key="1">
    <citation type="submission" date="2017-12" db="EMBL/GenBank/DDBJ databases">
        <authorList>
            <person name="Pombert J.-F."/>
            <person name="Haag K.L."/>
            <person name="Ebert D."/>
        </authorList>
    </citation>
    <scope>NUCLEOTIDE SEQUENCE [LARGE SCALE GENOMIC DNA]</scope>
    <source>
        <strain evidence="4">BE-OM-2</strain>
    </source>
</reference>
<proteinExistence type="predicted"/>
<keyword evidence="3" id="KW-0687">Ribonucleoprotein</keyword>
<keyword evidence="5" id="KW-1185">Reference proteome</keyword>
<dbReference type="AlphaFoldDB" id="A0A4Q9KQ16"/>
<dbReference type="GO" id="GO:0005840">
    <property type="term" value="C:ribosome"/>
    <property type="evidence" value="ECO:0007669"/>
    <property type="project" value="UniProtKB-KW"/>
</dbReference>
<sequence>MFCVNQSDLCPDNEENSFRKFKFVIDSVKGKDAISTFNGMEITSDKHKGIIRKWHTLIEGYLDIKTKDNFYLRVFMIAVTKRRSDSLKKTSYAHSSQVRQIRKIMFEVIKEEIEDCDISKITKKLMNEKIGKEVEKRSGVIIPIQNCHVRKVKVIKRIKSAEEEIEEE</sequence>
<keyword evidence="2 4" id="KW-0689">Ribosomal protein</keyword>
<dbReference type="PANTHER" id="PTHR11830">
    <property type="entry name" value="40S RIBOSOMAL PROTEIN S3A"/>
    <property type="match status" value="1"/>
</dbReference>
<dbReference type="GO" id="GO:0006412">
    <property type="term" value="P:translation"/>
    <property type="evidence" value="ECO:0007669"/>
    <property type="project" value="InterPro"/>
</dbReference>
<dbReference type="Proteomes" id="UP000291404">
    <property type="component" value="Unassembled WGS sequence"/>
</dbReference>
<protein>
    <submittedName>
        <fullName evidence="4">Ribosomal protein S1</fullName>
    </submittedName>
</protein>
<accession>A0A4Q9KQ16</accession>
<dbReference type="GO" id="GO:1990904">
    <property type="term" value="C:ribonucleoprotein complex"/>
    <property type="evidence" value="ECO:0007669"/>
    <property type="project" value="UniProtKB-KW"/>
</dbReference>
<dbReference type="VEuPathDB" id="MicrosporidiaDB:CWI39_3796p0010"/>
<dbReference type="SMART" id="SM01397">
    <property type="entry name" value="Ribosomal_S3Ae"/>
    <property type="match status" value="1"/>
</dbReference>
<evidence type="ECO:0000313" key="5">
    <source>
        <dbReference type="Proteomes" id="UP000291404"/>
    </source>
</evidence>
<evidence type="ECO:0000256" key="2">
    <source>
        <dbReference type="ARBA" id="ARBA00022980"/>
    </source>
</evidence>
<dbReference type="GO" id="GO:0003735">
    <property type="term" value="F:structural constituent of ribosome"/>
    <property type="evidence" value="ECO:0007669"/>
    <property type="project" value="InterPro"/>
</dbReference>
<name>A0A4Q9KQ16_9MICR</name>
<comment type="caution">
    <text evidence="4">The sequence shown here is derived from an EMBL/GenBank/DDBJ whole genome shotgun (WGS) entry which is preliminary data.</text>
</comment>
<organism evidence="4 5">
    <name type="scientific">Hamiltosporidium magnivora</name>
    <dbReference type="NCBI Taxonomy" id="148818"/>
    <lineage>
        <taxon>Eukaryota</taxon>
        <taxon>Fungi</taxon>
        <taxon>Fungi incertae sedis</taxon>
        <taxon>Microsporidia</taxon>
        <taxon>Dubosqiidae</taxon>
        <taxon>Hamiltosporidium</taxon>
    </lineage>
</organism>
<keyword evidence="1" id="KW-0963">Cytoplasm</keyword>
<dbReference type="STRING" id="148818.A0A4Q9KQ16"/>
<dbReference type="Pfam" id="PF01015">
    <property type="entry name" value="Ribosomal_S3Ae"/>
    <property type="match status" value="1"/>
</dbReference>
<dbReference type="VEuPathDB" id="MicrosporidiaDB:CWI36_3409p0010"/>
<dbReference type="EMBL" id="PITI01003409">
    <property type="protein sequence ID" value="TBT96737.1"/>
    <property type="molecule type" value="Genomic_DNA"/>
</dbReference>
<evidence type="ECO:0000256" key="3">
    <source>
        <dbReference type="ARBA" id="ARBA00023274"/>
    </source>
</evidence>
<evidence type="ECO:0000256" key="1">
    <source>
        <dbReference type="ARBA" id="ARBA00022490"/>
    </source>
</evidence>
<dbReference type="InterPro" id="IPR001593">
    <property type="entry name" value="Ribosomal_eS1"/>
</dbReference>